<accession>A0AC61RUF7</accession>
<organism evidence="1 2">
    <name type="scientific">Petralouisia muris</name>
    <dbReference type="NCBI Taxonomy" id="3032872"/>
    <lineage>
        <taxon>Bacteria</taxon>
        <taxon>Bacillati</taxon>
        <taxon>Bacillota</taxon>
        <taxon>Clostridia</taxon>
        <taxon>Lachnospirales</taxon>
        <taxon>Lachnospiraceae</taxon>
        <taxon>Petralouisia</taxon>
    </lineage>
</organism>
<proteinExistence type="predicted"/>
<evidence type="ECO:0000313" key="1">
    <source>
        <dbReference type="EMBL" id="TGY95130.1"/>
    </source>
</evidence>
<name>A0AC61RUF7_9FIRM</name>
<keyword evidence="2" id="KW-1185">Reference proteome</keyword>
<protein>
    <submittedName>
        <fullName evidence="1">Thiamine pyrophosphate-binding protein</fullName>
    </submittedName>
</protein>
<sequence length="599" mass="66672">MRVCDLVADYIYNSGIEDVFMISGGGVMFLTDGLACNQKLNKICCHHEQAVAMAAAAYAKYKGIGCAYVTTGCGGTNAITGVLNAWQDNVPCVFISGQCKRRETLGYINLPIRQVGVQEADIISIVSSITKYAVMVEHAEDILYHLEKALFLAGNGRPGPVWLDIPMDIQSAEIEETDLRHFEPEELKPLKEKIHPKEVEGLVHDLKNVKRPVIIAGHGIRLAGAVEEFSEFVHKHQIPVVCSRLGTDVMPTMDELNIGRIGNKGTRAANFALQNADLVIAVGSRLSVSSTGQEYEYFAREAKVIAIDIDKYEHLKNTVHVEQIIQADAKDALQKLLSECKECDYGQWAKKCLEWKNSYPVCLEEYYRDDSQGINMYLFVEELSKYFKADSVLVADAGSVAYVPAQGIKTYDKRQRYIASGAQAEMGFTLPAAIGVCIARKGQEVLGITGDGSFQMNIQELQTLVHHKLPVKLFVWNNDGYLSIRATQNKFFEGRFIGTDSASGVSFPDIEKIAVAYGIEYFRIDTIQDIEKKMPDIMSKTGPVLCEVKIVRDQEVIPSVSSKKLEDGRLVSAPIEDMYPFLPRDEFREHMIVKPVEES</sequence>
<dbReference type="Proteomes" id="UP000304953">
    <property type="component" value="Unassembled WGS sequence"/>
</dbReference>
<dbReference type="EMBL" id="SRYA01000034">
    <property type="protein sequence ID" value="TGY95130.1"/>
    <property type="molecule type" value="Genomic_DNA"/>
</dbReference>
<reference evidence="1" key="1">
    <citation type="submission" date="2019-04" db="EMBL/GenBank/DDBJ databases">
        <title>Microbes associate with the intestines of laboratory mice.</title>
        <authorList>
            <person name="Navarre W."/>
            <person name="Wong E."/>
            <person name="Huang K."/>
            <person name="Tropini C."/>
            <person name="Ng K."/>
            <person name="Yu B."/>
        </authorList>
    </citation>
    <scope>NUCLEOTIDE SEQUENCE</scope>
    <source>
        <strain evidence="1">NM01_1-7b</strain>
    </source>
</reference>
<gene>
    <name evidence="1" type="ORF">E5329_16325</name>
</gene>
<evidence type="ECO:0000313" key="2">
    <source>
        <dbReference type="Proteomes" id="UP000304953"/>
    </source>
</evidence>
<comment type="caution">
    <text evidence="1">The sequence shown here is derived from an EMBL/GenBank/DDBJ whole genome shotgun (WGS) entry which is preliminary data.</text>
</comment>